<evidence type="ECO:0000313" key="3">
    <source>
        <dbReference type="EMBL" id="QLQ38603.1"/>
    </source>
</evidence>
<dbReference type="Proteomes" id="UP000510844">
    <property type="component" value="Chromosome"/>
</dbReference>
<accession>A0A7L6B9J1</accession>
<protein>
    <recommendedName>
        <fullName evidence="5">WD40 repeat protein</fullName>
    </recommendedName>
</protein>
<gene>
    <name evidence="3" type="ORF">H1D33_07105</name>
</gene>
<dbReference type="Gene3D" id="2.120.10.30">
    <property type="entry name" value="TolB, C-terminal domain"/>
    <property type="match status" value="1"/>
</dbReference>
<dbReference type="InterPro" id="IPR011042">
    <property type="entry name" value="6-blade_b-propeller_TolB-like"/>
</dbReference>
<evidence type="ECO:0000256" key="1">
    <source>
        <dbReference type="SAM" id="MobiDB-lite"/>
    </source>
</evidence>
<evidence type="ECO:0000313" key="4">
    <source>
        <dbReference type="Proteomes" id="UP000510844"/>
    </source>
</evidence>
<feature type="region of interest" description="Disordered" evidence="1">
    <location>
        <begin position="62"/>
        <end position="111"/>
    </location>
</feature>
<keyword evidence="2" id="KW-1133">Transmembrane helix</keyword>
<name>A0A7L6B9J1_9ACTN</name>
<evidence type="ECO:0008006" key="5">
    <source>
        <dbReference type="Google" id="ProtNLM"/>
    </source>
</evidence>
<feature type="transmembrane region" description="Helical" evidence="2">
    <location>
        <begin position="38"/>
        <end position="59"/>
    </location>
</feature>
<organism evidence="3 4">
    <name type="scientific">Micromonospora robiginosa</name>
    <dbReference type="NCBI Taxonomy" id="2749844"/>
    <lineage>
        <taxon>Bacteria</taxon>
        <taxon>Bacillati</taxon>
        <taxon>Actinomycetota</taxon>
        <taxon>Actinomycetes</taxon>
        <taxon>Micromonosporales</taxon>
        <taxon>Micromonosporaceae</taxon>
        <taxon>Micromonospora</taxon>
    </lineage>
</organism>
<dbReference type="KEGG" id="mfeu:H1D33_07105"/>
<dbReference type="RefSeq" id="WP_181571026.1">
    <property type="nucleotide sequence ID" value="NZ_CP059322.2"/>
</dbReference>
<keyword evidence="4" id="KW-1185">Reference proteome</keyword>
<feature type="compositionally biased region" description="Polar residues" evidence="1">
    <location>
        <begin position="89"/>
        <end position="111"/>
    </location>
</feature>
<evidence type="ECO:0000256" key="2">
    <source>
        <dbReference type="SAM" id="Phobius"/>
    </source>
</evidence>
<dbReference type="SUPFAM" id="SSF82171">
    <property type="entry name" value="DPP6 N-terminal domain-like"/>
    <property type="match status" value="1"/>
</dbReference>
<sequence length="377" mass="40341">MNQDRLRLDLADLADEVTPVDLRDRALRTSRRLGIQRAVVTSAAALVVLAAATGTALAIRPNGQAPAPAGPSITSSPPPQVTPTPSRSVEPSRTTSKSPDSGAGQPQSALTGTRYYLEQTSTRSRIHAVRGTQDRVVHEVVHEGSRCESNTVSLSPDGKRVVWVQDSTDNNMSGVLLIATVGENGATTLAEGISCLGTRPLRWQGDDLLMVQRKNGQSVLYDAAANKQVVGDPGQETDRCWSADGAWLAAVSEGKPYVSNDGDLRQYTYTPPQQEAAKWDGWEARSVSMDGRYVAVGWIGTDPSRRDGSFAVVDTTRSKAVDLPGTGEVRSVLFSVDGTVLLRRGNGITVLDRRLTPVGTVTEPSSLRNRALLAYVP</sequence>
<dbReference type="EMBL" id="CP059322">
    <property type="protein sequence ID" value="QLQ38603.1"/>
    <property type="molecule type" value="Genomic_DNA"/>
</dbReference>
<reference evidence="4" key="1">
    <citation type="submission" date="2020-07" db="EMBL/GenBank/DDBJ databases">
        <title>A new Micromonospora strain with potent antibiotic activity isolated from the microbiome of a mid-Atlantic deep-sea sponge.</title>
        <authorList>
            <person name="Back C.R."/>
            <person name="Stennett H.L."/>
            <person name="Williams S.E."/>
            <person name="Wang L."/>
            <person name="Ojeda Gomez J."/>
            <person name="Abdulle O.M."/>
            <person name="Duffy T."/>
            <person name="Hendry K.R."/>
            <person name="Powell D."/>
            <person name="Stach J.E."/>
            <person name="Essex-Lopresti A.E."/>
            <person name="Willis C.L."/>
            <person name="Curnow P."/>
            <person name="Race P.R."/>
        </authorList>
    </citation>
    <scope>NUCLEOTIDE SEQUENCE [LARGE SCALE GENOMIC DNA]</scope>
    <source>
        <strain evidence="4">28ISP2-46</strain>
    </source>
</reference>
<reference evidence="3 4" key="2">
    <citation type="journal article" date="2021" name="Mar. Drugs">
        <title>A New Micromonospora Strain with Antibiotic Activity Isolated from the Microbiome of a Mid-Atlantic Deep-Sea Sponge.</title>
        <authorList>
            <person name="Back C.R."/>
            <person name="Stennett H.L."/>
            <person name="Williams S.E."/>
            <person name="Wang L."/>
            <person name="Ojeda Gomez J."/>
            <person name="Abdulle O.M."/>
            <person name="Duffy T."/>
            <person name="Neal C."/>
            <person name="Mantell J."/>
            <person name="Jepson M.A."/>
            <person name="Hendry K.R."/>
            <person name="Powell D."/>
            <person name="Stach J.E.M."/>
            <person name="Essex-Lopresti A.E."/>
            <person name="Willis C.L."/>
            <person name="Curnow P."/>
            <person name="Race P.R."/>
        </authorList>
    </citation>
    <scope>NUCLEOTIDE SEQUENCE [LARGE SCALE GENOMIC DNA]</scope>
    <source>
        <strain evidence="3 4">28ISP2-46</strain>
    </source>
</reference>
<keyword evidence="2" id="KW-0472">Membrane</keyword>
<dbReference type="AlphaFoldDB" id="A0A7L6B9J1"/>
<keyword evidence="2" id="KW-0812">Transmembrane</keyword>
<proteinExistence type="predicted"/>